<dbReference type="EMBL" id="BARW01023996">
    <property type="protein sequence ID" value="GAI88308.1"/>
    <property type="molecule type" value="Genomic_DNA"/>
</dbReference>
<dbReference type="Gene3D" id="3.40.50.2000">
    <property type="entry name" value="Glycogen Phosphorylase B"/>
    <property type="match status" value="2"/>
</dbReference>
<protein>
    <recommendedName>
        <fullName evidence="2">Glycosyl transferase family 1 domain-containing protein</fullName>
    </recommendedName>
</protein>
<comment type="caution">
    <text evidence="3">The sequence shown here is derived from an EMBL/GenBank/DDBJ whole genome shotgun (WGS) entry which is preliminary data.</text>
</comment>
<dbReference type="GO" id="GO:0009103">
    <property type="term" value="P:lipopolysaccharide biosynthetic process"/>
    <property type="evidence" value="ECO:0007669"/>
    <property type="project" value="TreeGrafter"/>
</dbReference>
<organism evidence="3">
    <name type="scientific">marine sediment metagenome</name>
    <dbReference type="NCBI Taxonomy" id="412755"/>
    <lineage>
        <taxon>unclassified sequences</taxon>
        <taxon>metagenomes</taxon>
        <taxon>ecological metagenomes</taxon>
    </lineage>
</organism>
<feature type="non-terminal residue" evidence="3">
    <location>
        <position position="1"/>
    </location>
</feature>
<reference evidence="3" key="1">
    <citation type="journal article" date="2014" name="Front. Microbiol.">
        <title>High frequency of phylogenetically diverse reductive dehalogenase-homologous genes in deep subseafloor sedimentary metagenomes.</title>
        <authorList>
            <person name="Kawai M."/>
            <person name="Futagami T."/>
            <person name="Toyoda A."/>
            <person name="Takaki Y."/>
            <person name="Nishi S."/>
            <person name="Hori S."/>
            <person name="Arai W."/>
            <person name="Tsubouchi T."/>
            <person name="Morono Y."/>
            <person name="Uchiyama I."/>
            <person name="Ito T."/>
            <person name="Fujiyama A."/>
            <person name="Inagaki F."/>
            <person name="Takami H."/>
        </authorList>
    </citation>
    <scope>NUCLEOTIDE SEQUENCE</scope>
    <source>
        <strain evidence="3">Expedition CK06-06</strain>
    </source>
</reference>
<sequence>HLNPLSDGLIVFSNYLRDIYVKKGIEEDRIFVQPNLTDFEFWNSFQIKEKYTIGYSGTPGKKDGLVDLFKAISLLKNQMPISLIVVGDSTFGKSLIPELEIICKQMGIGSSVHFAGLVEYDQVKIYLSQCKILAITRPRNIQTDAGFPTKLGEYMALKKPVLATDFGEVEEYFTDGKEIVIAKCNDPESIADKIRWMLNSEDLKNTIAINGCNKAHKLLEYNTSMTRIINFINGI</sequence>
<dbReference type="PANTHER" id="PTHR46401:SF2">
    <property type="entry name" value="GLYCOSYLTRANSFERASE WBBK-RELATED"/>
    <property type="match status" value="1"/>
</dbReference>
<proteinExistence type="predicted"/>
<name>X1S5W9_9ZZZZ</name>
<gene>
    <name evidence="3" type="ORF">S12H4_39663</name>
</gene>
<dbReference type="GO" id="GO:0016757">
    <property type="term" value="F:glycosyltransferase activity"/>
    <property type="evidence" value="ECO:0007669"/>
    <property type="project" value="InterPro"/>
</dbReference>
<dbReference type="InterPro" id="IPR001296">
    <property type="entry name" value="Glyco_trans_1"/>
</dbReference>
<accession>X1S5W9</accession>
<evidence type="ECO:0000259" key="2">
    <source>
        <dbReference type="Pfam" id="PF00534"/>
    </source>
</evidence>
<evidence type="ECO:0000313" key="3">
    <source>
        <dbReference type="EMBL" id="GAI88308.1"/>
    </source>
</evidence>
<keyword evidence="1" id="KW-0808">Transferase</keyword>
<feature type="domain" description="Glycosyl transferase family 1" evidence="2">
    <location>
        <begin position="44"/>
        <end position="211"/>
    </location>
</feature>
<evidence type="ECO:0000256" key="1">
    <source>
        <dbReference type="ARBA" id="ARBA00022679"/>
    </source>
</evidence>
<dbReference type="PANTHER" id="PTHR46401">
    <property type="entry name" value="GLYCOSYLTRANSFERASE WBBK-RELATED"/>
    <property type="match status" value="1"/>
</dbReference>
<dbReference type="Pfam" id="PF00534">
    <property type="entry name" value="Glycos_transf_1"/>
    <property type="match status" value="1"/>
</dbReference>
<dbReference type="SUPFAM" id="SSF53756">
    <property type="entry name" value="UDP-Glycosyltransferase/glycogen phosphorylase"/>
    <property type="match status" value="1"/>
</dbReference>
<dbReference type="AlphaFoldDB" id="X1S5W9"/>